<dbReference type="PANTHER" id="PTHR15296:SF1">
    <property type="entry name" value="PDZK1 INTERACTING PROTEIN 1"/>
    <property type="match status" value="1"/>
</dbReference>
<evidence type="ECO:0000256" key="6">
    <source>
        <dbReference type="SAM" id="Phobius"/>
    </source>
</evidence>
<reference evidence="7" key="2">
    <citation type="submission" date="2025-08" db="UniProtKB">
        <authorList>
            <consortium name="Ensembl"/>
        </authorList>
    </citation>
    <scope>IDENTIFICATION</scope>
</reference>
<feature type="transmembrane region" description="Helical" evidence="6">
    <location>
        <begin position="69"/>
        <end position="89"/>
    </location>
</feature>
<accession>A0A803T5C3</accession>
<dbReference type="InParanoid" id="A0A803T5C3"/>
<dbReference type="CTD" id="10158"/>
<dbReference type="Bgee" id="ENSACAG00000028602">
    <property type="expression patterns" value="Expressed in kidney and 9 other cell types or tissues"/>
</dbReference>
<dbReference type="Ensembl" id="ENSACAT00000052666.1">
    <property type="protein sequence ID" value="ENSACAP00000030413.1"/>
    <property type="gene ID" value="ENSACAG00000028602.2"/>
</dbReference>
<keyword evidence="2 6" id="KW-0812">Transmembrane</keyword>
<evidence type="ECO:0000256" key="4">
    <source>
        <dbReference type="ARBA" id="ARBA00023136"/>
    </source>
</evidence>
<comment type="subcellular location">
    <subcellularLocation>
        <location evidence="1">Membrane</location>
        <topology evidence="1">Single-pass membrane protein</topology>
    </subcellularLocation>
</comment>
<sequence>MSGFHNLPCSLPSREECRNTPCVFSFHILPSCIPQGGRNTPFCLQQTAQGAADQQIPPSSSHTANMKSLLIVILCFLVILEPANCQIATGPLQPWMRGTIAVSVFLVLACVAFVINRIWCQNKHDSSERRNMGVNKEEEVISNGTEGRYSATASNFRCEEGPHVYENEVELECESTTAHHGEKNLEVLTTCM</sequence>
<evidence type="ECO:0000256" key="2">
    <source>
        <dbReference type="ARBA" id="ARBA00022692"/>
    </source>
</evidence>
<gene>
    <name evidence="7" type="primary">PDZK1IP1</name>
</gene>
<reference evidence="7" key="1">
    <citation type="submission" date="2009-12" db="EMBL/GenBank/DDBJ databases">
        <title>The Genome Sequence of Anolis carolinensis (Green Anole Lizard).</title>
        <authorList>
            <consortium name="The Genome Sequencing Platform"/>
            <person name="Di Palma F."/>
            <person name="Alfoldi J."/>
            <person name="Heiman D."/>
            <person name="Young S."/>
            <person name="Grabherr M."/>
            <person name="Johnson J."/>
            <person name="Lander E.S."/>
            <person name="Lindblad-Toh K."/>
        </authorList>
    </citation>
    <scope>NUCLEOTIDE SEQUENCE [LARGE SCALE GENOMIC DNA]</scope>
    <source>
        <strain evidence="7">JBL SC #1</strain>
    </source>
</reference>
<dbReference type="Pfam" id="PF15807">
    <property type="entry name" value="MAP17"/>
    <property type="match status" value="1"/>
</dbReference>
<dbReference type="GeneTree" id="ENSGT00940000154660"/>
<dbReference type="RefSeq" id="XP_008114557.2">
    <property type="nucleotide sequence ID" value="XM_008116350.3"/>
</dbReference>
<feature type="transmembrane region" description="Helical" evidence="6">
    <location>
        <begin position="95"/>
        <end position="120"/>
    </location>
</feature>
<dbReference type="GO" id="GO:0016020">
    <property type="term" value="C:membrane"/>
    <property type="evidence" value="ECO:0007669"/>
    <property type="project" value="UniProtKB-SubCell"/>
</dbReference>
<evidence type="ECO:0000256" key="3">
    <source>
        <dbReference type="ARBA" id="ARBA00022989"/>
    </source>
</evidence>
<protein>
    <submittedName>
        <fullName evidence="7">PDZK1 interacting protein 1</fullName>
    </submittedName>
</protein>
<evidence type="ECO:0000313" key="7">
    <source>
        <dbReference type="Ensembl" id="ENSACAP00000030413.1"/>
    </source>
</evidence>
<dbReference type="KEGG" id="acs:100562298"/>
<evidence type="ECO:0000313" key="8">
    <source>
        <dbReference type="Proteomes" id="UP000001646"/>
    </source>
</evidence>
<evidence type="ECO:0000256" key="1">
    <source>
        <dbReference type="ARBA" id="ARBA00004167"/>
    </source>
</evidence>
<dbReference type="Proteomes" id="UP000001646">
    <property type="component" value="Unplaced"/>
</dbReference>
<keyword evidence="8" id="KW-1185">Reference proteome</keyword>
<proteinExistence type="inferred from homology"/>
<keyword evidence="4 6" id="KW-0472">Membrane</keyword>
<dbReference type="PANTHER" id="PTHR15296">
    <property type="entry name" value="MEMBRANE-ASSOCIATED PROTEIN MAP17"/>
    <property type="match status" value="1"/>
</dbReference>
<dbReference type="GeneID" id="100562298"/>
<organism evidence="7 8">
    <name type="scientific">Anolis carolinensis</name>
    <name type="common">Green anole</name>
    <name type="synonym">American chameleon</name>
    <dbReference type="NCBI Taxonomy" id="28377"/>
    <lineage>
        <taxon>Eukaryota</taxon>
        <taxon>Metazoa</taxon>
        <taxon>Chordata</taxon>
        <taxon>Craniata</taxon>
        <taxon>Vertebrata</taxon>
        <taxon>Euteleostomi</taxon>
        <taxon>Lepidosauria</taxon>
        <taxon>Squamata</taxon>
        <taxon>Bifurcata</taxon>
        <taxon>Unidentata</taxon>
        <taxon>Episquamata</taxon>
        <taxon>Toxicofera</taxon>
        <taxon>Iguania</taxon>
        <taxon>Dactyloidae</taxon>
        <taxon>Anolis</taxon>
    </lineage>
</organism>
<dbReference type="AlphaFoldDB" id="A0A803T5C3"/>
<dbReference type="InterPro" id="IPR031627">
    <property type="entry name" value="PDZK1IP1/SMIM24"/>
</dbReference>
<reference evidence="7" key="3">
    <citation type="submission" date="2025-09" db="UniProtKB">
        <authorList>
            <consortium name="Ensembl"/>
        </authorList>
    </citation>
    <scope>IDENTIFICATION</scope>
</reference>
<comment type="similarity">
    <text evidence="5">Belongs to the PDZK1-interacting protein 1/SMIM24 family.</text>
</comment>
<name>A0A803T5C3_ANOCA</name>
<evidence type="ECO:0000256" key="5">
    <source>
        <dbReference type="ARBA" id="ARBA00049650"/>
    </source>
</evidence>
<keyword evidence="3 6" id="KW-1133">Transmembrane helix</keyword>
<dbReference type="OrthoDB" id="9900654at2759"/>